<accession>A0A2Z5G398</accession>
<evidence type="ECO:0000313" key="3">
    <source>
        <dbReference type="Proteomes" id="UP000253606"/>
    </source>
</evidence>
<name>A0A2Z5G398_9BACT</name>
<dbReference type="InterPro" id="IPR003777">
    <property type="entry name" value="XdhC_CoxI"/>
</dbReference>
<feature type="domain" description="XdhC- CoxI" evidence="1">
    <location>
        <begin position="1"/>
        <end position="36"/>
    </location>
</feature>
<gene>
    <name evidence="2" type="ORF">ACPOL_4264</name>
</gene>
<proteinExistence type="predicted"/>
<sequence length="45" mass="4720">MLVTSGGERAGTISGGCLDAEVSQKIAWLSAEGGKVETIQFLPRR</sequence>
<organism evidence="2 3">
    <name type="scientific">Acidisarcina polymorpha</name>
    <dbReference type="NCBI Taxonomy" id="2211140"/>
    <lineage>
        <taxon>Bacteria</taxon>
        <taxon>Pseudomonadati</taxon>
        <taxon>Acidobacteriota</taxon>
        <taxon>Terriglobia</taxon>
        <taxon>Terriglobales</taxon>
        <taxon>Acidobacteriaceae</taxon>
        <taxon>Acidisarcina</taxon>
    </lineage>
</organism>
<protein>
    <recommendedName>
        <fullName evidence="1">XdhC- CoxI domain-containing protein</fullName>
    </recommendedName>
</protein>
<dbReference type="KEGG" id="abas:ACPOL_4264"/>
<reference evidence="2 3" key="1">
    <citation type="journal article" date="2018" name="Front. Microbiol.">
        <title>Hydrolytic Capabilities as a Key to Environmental Success: Chitinolytic and Cellulolytic Acidobacteria From Acidic Sub-arctic Soils and Boreal Peatlands.</title>
        <authorList>
            <person name="Belova S.E."/>
            <person name="Ravin N.V."/>
            <person name="Pankratov T.A."/>
            <person name="Rakitin A.L."/>
            <person name="Ivanova A.A."/>
            <person name="Beletsky A.V."/>
            <person name="Mardanov A.V."/>
            <person name="Sinninghe Damste J.S."/>
            <person name="Dedysh S.N."/>
        </authorList>
    </citation>
    <scope>NUCLEOTIDE SEQUENCE [LARGE SCALE GENOMIC DNA]</scope>
    <source>
        <strain evidence="2 3">SBC82</strain>
    </source>
</reference>
<dbReference type="Proteomes" id="UP000253606">
    <property type="component" value="Chromosome"/>
</dbReference>
<keyword evidence="3" id="KW-1185">Reference proteome</keyword>
<dbReference type="EMBL" id="CP030840">
    <property type="protein sequence ID" value="AXC13539.1"/>
    <property type="molecule type" value="Genomic_DNA"/>
</dbReference>
<evidence type="ECO:0000259" key="1">
    <source>
        <dbReference type="Pfam" id="PF02625"/>
    </source>
</evidence>
<dbReference type="AlphaFoldDB" id="A0A2Z5G398"/>
<evidence type="ECO:0000313" key="2">
    <source>
        <dbReference type="EMBL" id="AXC13539.1"/>
    </source>
</evidence>
<dbReference type="Pfam" id="PF02625">
    <property type="entry name" value="XdhC_CoxI"/>
    <property type="match status" value="1"/>
</dbReference>